<keyword evidence="7 9" id="KW-0472">Membrane</keyword>
<evidence type="ECO:0000313" key="12">
    <source>
        <dbReference type="Proteomes" id="UP001352263"/>
    </source>
</evidence>
<keyword evidence="5 9" id="KW-0812">Transmembrane</keyword>
<evidence type="ECO:0000256" key="6">
    <source>
        <dbReference type="ARBA" id="ARBA00022989"/>
    </source>
</evidence>
<proteinExistence type="inferred from homology"/>
<feature type="domain" description="Tripartite ATP-independent periplasmic transporters DctQ component" evidence="10">
    <location>
        <begin position="30"/>
        <end position="156"/>
    </location>
</feature>
<evidence type="ECO:0000256" key="4">
    <source>
        <dbReference type="ARBA" id="ARBA00022519"/>
    </source>
</evidence>
<evidence type="ECO:0000259" key="10">
    <source>
        <dbReference type="Pfam" id="PF04290"/>
    </source>
</evidence>
<comment type="subcellular location">
    <subcellularLocation>
        <location evidence="1 9">Cell inner membrane</location>
        <topology evidence="1 9">Multi-pass membrane protein</topology>
    </subcellularLocation>
</comment>
<sequence length="164" mass="18276">MKALTKGLVRLNDVVCHTVKGIIVLLAAVMTAAILWQVFMRYFFNRPPSWTEELALLMFTWTMLLMIAVGVREFFHVRMDLLIEHLPSVGKDIMNRLICFGIAGFGCYLVWSGATYVHETIGSTSAAIGYAVEWLYTAAPVSGALTALFAFERLLVGLPQEEKA</sequence>
<dbReference type="Proteomes" id="UP001352263">
    <property type="component" value="Unassembled WGS sequence"/>
</dbReference>
<comment type="subunit">
    <text evidence="9">The complex comprises the extracytoplasmic solute receptor protein and the two transmembrane proteins.</text>
</comment>
<gene>
    <name evidence="11" type="ORF">RY831_26635</name>
</gene>
<reference evidence="11 12" key="1">
    <citation type="submission" date="2023-10" db="EMBL/GenBank/DDBJ databases">
        <title>Noviherbaspirillum sp. CPCC 100848 genome assembly.</title>
        <authorList>
            <person name="Li X.Y."/>
            <person name="Fang X.M."/>
        </authorList>
    </citation>
    <scope>NUCLEOTIDE SEQUENCE [LARGE SCALE GENOMIC DNA]</scope>
    <source>
        <strain evidence="11 12">CPCC 100848</strain>
    </source>
</reference>
<dbReference type="InterPro" id="IPR007387">
    <property type="entry name" value="TRAP_DctQ"/>
</dbReference>
<feature type="transmembrane region" description="Helical" evidence="9">
    <location>
        <begin position="56"/>
        <end position="75"/>
    </location>
</feature>
<evidence type="ECO:0000256" key="9">
    <source>
        <dbReference type="RuleBase" id="RU369079"/>
    </source>
</evidence>
<comment type="similarity">
    <text evidence="8 9">Belongs to the TRAP transporter small permease family.</text>
</comment>
<protein>
    <recommendedName>
        <fullName evidence="9">TRAP transporter small permease protein</fullName>
    </recommendedName>
</protein>
<evidence type="ECO:0000313" key="11">
    <source>
        <dbReference type="EMBL" id="MEC4722742.1"/>
    </source>
</evidence>
<dbReference type="Pfam" id="PF04290">
    <property type="entry name" value="DctQ"/>
    <property type="match status" value="1"/>
</dbReference>
<evidence type="ECO:0000256" key="8">
    <source>
        <dbReference type="ARBA" id="ARBA00038436"/>
    </source>
</evidence>
<organism evidence="11 12">
    <name type="scientific">Noviherbaspirillum album</name>
    <dbReference type="NCBI Taxonomy" id="3080276"/>
    <lineage>
        <taxon>Bacteria</taxon>
        <taxon>Pseudomonadati</taxon>
        <taxon>Pseudomonadota</taxon>
        <taxon>Betaproteobacteria</taxon>
        <taxon>Burkholderiales</taxon>
        <taxon>Oxalobacteraceae</taxon>
        <taxon>Noviherbaspirillum</taxon>
    </lineage>
</organism>
<evidence type="ECO:0000256" key="1">
    <source>
        <dbReference type="ARBA" id="ARBA00004429"/>
    </source>
</evidence>
<keyword evidence="12" id="KW-1185">Reference proteome</keyword>
<dbReference type="RefSeq" id="WP_194725005.1">
    <property type="nucleotide sequence ID" value="NZ_JAWIIV010000035.1"/>
</dbReference>
<feature type="transmembrane region" description="Helical" evidence="9">
    <location>
        <begin position="96"/>
        <end position="114"/>
    </location>
</feature>
<evidence type="ECO:0000256" key="7">
    <source>
        <dbReference type="ARBA" id="ARBA00023136"/>
    </source>
</evidence>
<evidence type="ECO:0000256" key="2">
    <source>
        <dbReference type="ARBA" id="ARBA00022448"/>
    </source>
</evidence>
<feature type="transmembrane region" description="Helical" evidence="9">
    <location>
        <begin position="21"/>
        <end position="44"/>
    </location>
</feature>
<dbReference type="PANTHER" id="PTHR35011">
    <property type="entry name" value="2,3-DIKETO-L-GULONATE TRAP TRANSPORTER SMALL PERMEASE PROTEIN YIAM"/>
    <property type="match status" value="1"/>
</dbReference>
<comment type="function">
    <text evidence="9">Part of the tripartite ATP-independent periplasmic (TRAP) transport system.</text>
</comment>
<dbReference type="EMBL" id="JAWIIV010000035">
    <property type="protein sequence ID" value="MEC4722742.1"/>
    <property type="molecule type" value="Genomic_DNA"/>
</dbReference>
<dbReference type="InterPro" id="IPR055348">
    <property type="entry name" value="DctQ"/>
</dbReference>
<comment type="caution">
    <text evidence="11">The sequence shown here is derived from an EMBL/GenBank/DDBJ whole genome shotgun (WGS) entry which is preliminary data.</text>
</comment>
<dbReference type="PANTHER" id="PTHR35011:SF11">
    <property type="entry name" value="TRAP TRANSPORTER SMALL PERMEASE PROTEIN"/>
    <property type="match status" value="1"/>
</dbReference>
<name>A0ABU6JHR8_9BURK</name>
<keyword evidence="4 9" id="KW-0997">Cell inner membrane</keyword>
<feature type="transmembrane region" description="Helical" evidence="9">
    <location>
        <begin position="134"/>
        <end position="156"/>
    </location>
</feature>
<accession>A0ABU6JHR8</accession>
<evidence type="ECO:0000256" key="3">
    <source>
        <dbReference type="ARBA" id="ARBA00022475"/>
    </source>
</evidence>
<keyword evidence="3" id="KW-1003">Cell membrane</keyword>
<keyword evidence="6 9" id="KW-1133">Transmembrane helix</keyword>
<evidence type="ECO:0000256" key="5">
    <source>
        <dbReference type="ARBA" id="ARBA00022692"/>
    </source>
</evidence>
<keyword evidence="2 9" id="KW-0813">Transport</keyword>